<comment type="caution">
    <text evidence="3">The sequence shown here is derived from an EMBL/GenBank/DDBJ whole genome shotgun (WGS) entry which is preliminary data.</text>
</comment>
<gene>
    <name evidence="3" type="ORF">ACG04R_08675</name>
</gene>
<evidence type="ECO:0000256" key="2">
    <source>
        <dbReference type="SAM" id="SignalP"/>
    </source>
</evidence>
<feature type="region of interest" description="Disordered" evidence="1">
    <location>
        <begin position="454"/>
        <end position="493"/>
    </location>
</feature>
<dbReference type="Proteomes" id="UP001606134">
    <property type="component" value="Unassembled WGS sequence"/>
</dbReference>
<accession>A0ABW7HB79</accession>
<evidence type="ECO:0000313" key="4">
    <source>
        <dbReference type="Proteomes" id="UP001606134"/>
    </source>
</evidence>
<sequence>MPALTRGRLAWTLGLAMSSAQAAPATPTTRLEAQRLATDRTAVQQLIGAVSLDVMTEASVDACADMGAPSADAAHAAWIAWRERHQIAPLRAVLAASKRRQGSEAPAWKQITEPMRRRVLGEADPEPVCAGLARDLQTPGMDVTALYPQAGAVARALVALEMVSKPDLPPLVPGQPRGQFVAPSQVSALAKASRREGEVVYVKGWVQRWGSERDKFELVHRAEAGRRRRGSILLDFDAEPWAGREIVLRGKTSSLGGSTLSLNDAALVADASALTPSPLPQAPLEREEVLLQRVTTAPGKGLADKDLAAIVIYGWSNFNNGTTWEEDVRFLLRDGSVYRRTEMPPDQLNVAASRQLEPQQWGRWRAAGNGYEMQPQDDDGRPGAWQAEKHYAVRPWPADTKLEGSFSRGSFHGSLVLGGMSFRNGMRFIRDGRFERSSSSLGTSGSMAATLNGTMISGSSQADGSGSSSTGGGVVGGPLGTAGAVSSRKVDDGASRRGRYRLSGYVLTLDFDDGHQERLLSFPVHGDADTVYVGSGSLSRDK</sequence>
<proteinExistence type="predicted"/>
<feature type="compositionally biased region" description="Low complexity" evidence="1">
    <location>
        <begin position="457"/>
        <end position="468"/>
    </location>
</feature>
<feature type="signal peptide" evidence="2">
    <location>
        <begin position="1"/>
        <end position="22"/>
    </location>
</feature>
<feature type="chain" id="PRO_5045420224" evidence="2">
    <location>
        <begin position="23"/>
        <end position="542"/>
    </location>
</feature>
<dbReference type="EMBL" id="JBIGIC010000003">
    <property type="protein sequence ID" value="MFG6486742.1"/>
    <property type="molecule type" value="Genomic_DNA"/>
</dbReference>
<name>A0ABW7HB79_9BURK</name>
<keyword evidence="2" id="KW-0732">Signal</keyword>
<evidence type="ECO:0000313" key="3">
    <source>
        <dbReference type="EMBL" id="MFG6486742.1"/>
    </source>
</evidence>
<organism evidence="3 4">
    <name type="scientific">Pelomonas candidula</name>
    <dbReference type="NCBI Taxonomy" id="3299025"/>
    <lineage>
        <taxon>Bacteria</taxon>
        <taxon>Pseudomonadati</taxon>
        <taxon>Pseudomonadota</taxon>
        <taxon>Betaproteobacteria</taxon>
        <taxon>Burkholderiales</taxon>
        <taxon>Sphaerotilaceae</taxon>
        <taxon>Roseateles</taxon>
    </lineage>
</organism>
<feature type="compositionally biased region" description="Gly residues" evidence="1">
    <location>
        <begin position="469"/>
        <end position="480"/>
    </location>
</feature>
<dbReference type="RefSeq" id="WP_394408198.1">
    <property type="nucleotide sequence ID" value="NZ_JBIGIC010000003.1"/>
</dbReference>
<evidence type="ECO:0000256" key="1">
    <source>
        <dbReference type="SAM" id="MobiDB-lite"/>
    </source>
</evidence>
<protein>
    <submittedName>
        <fullName evidence="3">Uncharacterized protein</fullName>
    </submittedName>
</protein>
<reference evidence="3 4" key="1">
    <citation type="submission" date="2024-08" db="EMBL/GenBank/DDBJ databases">
        <authorList>
            <person name="Lu H."/>
        </authorList>
    </citation>
    <scope>NUCLEOTIDE SEQUENCE [LARGE SCALE GENOMIC DNA]</scope>
    <source>
        <strain evidence="3 4">BYS78W</strain>
    </source>
</reference>
<keyword evidence="4" id="KW-1185">Reference proteome</keyword>